<dbReference type="Gene3D" id="3.40.50.10140">
    <property type="entry name" value="Toll/interleukin-1 receptor homology (TIR) domain"/>
    <property type="match status" value="1"/>
</dbReference>
<dbReference type="RefSeq" id="WP_203737266.1">
    <property type="nucleotide sequence ID" value="NZ_BAAAUC010000002.1"/>
</dbReference>
<dbReference type="InterPro" id="IPR035897">
    <property type="entry name" value="Toll_tir_struct_dom_sf"/>
</dbReference>
<evidence type="ECO:0000313" key="2">
    <source>
        <dbReference type="EMBL" id="GID62160.1"/>
    </source>
</evidence>
<dbReference type="NCBIfam" id="NF040588">
    <property type="entry name" value="FxsC_Nterm"/>
    <property type="match status" value="1"/>
</dbReference>
<feature type="domain" description="TIR" evidence="1">
    <location>
        <begin position="11"/>
        <end position="146"/>
    </location>
</feature>
<dbReference type="InterPro" id="IPR047603">
    <property type="entry name" value="FxsC_N"/>
</dbReference>
<dbReference type="AlphaFoldDB" id="A0A919I9W0"/>
<protein>
    <recommendedName>
        <fullName evidence="1">TIR domain-containing protein</fullName>
    </recommendedName>
</protein>
<proteinExistence type="predicted"/>
<dbReference type="Pfam" id="PF13676">
    <property type="entry name" value="TIR_2"/>
    <property type="match status" value="1"/>
</dbReference>
<dbReference type="GO" id="GO:0007165">
    <property type="term" value="P:signal transduction"/>
    <property type="evidence" value="ECO:0007669"/>
    <property type="project" value="InterPro"/>
</dbReference>
<organism evidence="2 3">
    <name type="scientific">Actinoplanes cyaneus</name>
    <dbReference type="NCBI Taxonomy" id="52696"/>
    <lineage>
        <taxon>Bacteria</taxon>
        <taxon>Bacillati</taxon>
        <taxon>Actinomycetota</taxon>
        <taxon>Actinomycetes</taxon>
        <taxon>Micromonosporales</taxon>
        <taxon>Micromonosporaceae</taxon>
        <taxon>Actinoplanes</taxon>
    </lineage>
</organism>
<keyword evidence="3" id="KW-1185">Reference proteome</keyword>
<dbReference type="SUPFAM" id="SSF52200">
    <property type="entry name" value="Toll/Interleukin receptor TIR domain"/>
    <property type="match status" value="1"/>
</dbReference>
<reference evidence="2" key="1">
    <citation type="submission" date="2021-01" db="EMBL/GenBank/DDBJ databases">
        <title>Whole genome shotgun sequence of Actinoplanes cyaneus NBRC 14990.</title>
        <authorList>
            <person name="Komaki H."/>
            <person name="Tamura T."/>
        </authorList>
    </citation>
    <scope>NUCLEOTIDE SEQUENCE</scope>
    <source>
        <strain evidence="2">NBRC 14990</strain>
    </source>
</reference>
<sequence>MTSNAVPDDDRSPVFFMSYAHRPNNAGDHHVKQFYDLVYSHVDELLGLPPGQEAGFIDAEMTGGQRWSDDLAYAIGHCQVLVPLVSPRYTQSEWCAREWNAFQRRTRRTVPGGALSPGDLPVIPVWWTPYRLDRLPKAIRDVQFFTADGLPRPEMAQMYQKQGLYGLLQLGQPGLEVYEAVGWFLARRIADSYGTHDVEAGDVDFTGLSTRFGEDI</sequence>
<dbReference type="Proteomes" id="UP000619479">
    <property type="component" value="Unassembled WGS sequence"/>
</dbReference>
<dbReference type="EMBL" id="BOMH01000001">
    <property type="protein sequence ID" value="GID62160.1"/>
    <property type="molecule type" value="Genomic_DNA"/>
</dbReference>
<evidence type="ECO:0000259" key="1">
    <source>
        <dbReference type="PROSITE" id="PS50104"/>
    </source>
</evidence>
<accession>A0A919I9W0</accession>
<dbReference type="InterPro" id="IPR000157">
    <property type="entry name" value="TIR_dom"/>
</dbReference>
<gene>
    <name evidence="2" type="ORF">Acy02nite_00410</name>
</gene>
<evidence type="ECO:0000313" key="3">
    <source>
        <dbReference type="Proteomes" id="UP000619479"/>
    </source>
</evidence>
<comment type="caution">
    <text evidence="2">The sequence shown here is derived from an EMBL/GenBank/DDBJ whole genome shotgun (WGS) entry which is preliminary data.</text>
</comment>
<dbReference type="SMART" id="SM00255">
    <property type="entry name" value="TIR"/>
    <property type="match status" value="1"/>
</dbReference>
<dbReference type="PROSITE" id="PS50104">
    <property type="entry name" value="TIR"/>
    <property type="match status" value="1"/>
</dbReference>
<name>A0A919I9W0_9ACTN</name>